<gene>
    <name evidence="4" type="ORF">EJC49_10665</name>
</gene>
<comment type="caution">
    <text evidence="4">The sequence shown here is derived from an EMBL/GenBank/DDBJ whole genome shotgun (WGS) entry which is preliminary data.</text>
</comment>
<sequence length="346" mass="37385">MVETQRSGGADHGTHASPSMPCETPAEGCPFRTGSSLTTEEAWIPGSPCASLRSTGDDDAEGAMRHRVDKPLPHPSDFNVFHEFHPRLMSRAVKSPLHGASPHDLPPRLPCPVVHAMPVTMHSVTIPDHFRDKIARRRGRFEIFDRLDPARTALVVVDMQKAFVAEGAPVEVPLARGIIGNINRLAATCRAAGAPVVWIRTTLTDETGAHPWPVFFELFNTQESGARLLAALGDNSPWHGLADGLAVEPGDLHVSKNRFSCFIQGASTLDMVLRSRGIDHIIICGTLTNRCCESTARDAMMIGYRVVFVEDANAAVTDEEHVAALVNVAATFGDVRRTADVVGLIG</sequence>
<dbReference type="Proteomes" id="UP000278398">
    <property type="component" value="Unassembled WGS sequence"/>
</dbReference>
<organism evidence="4 5">
    <name type="scientific">Aquibium carbonis</name>
    <dbReference type="NCBI Taxonomy" id="2495581"/>
    <lineage>
        <taxon>Bacteria</taxon>
        <taxon>Pseudomonadati</taxon>
        <taxon>Pseudomonadota</taxon>
        <taxon>Alphaproteobacteria</taxon>
        <taxon>Hyphomicrobiales</taxon>
        <taxon>Phyllobacteriaceae</taxon>
        <taxon>Aquibium</taxon>
    </lineage>
</organism>
<proteinExistence type="predicted"/>
<keyword evidence="5" id="KW-1185">Reference proteome</keyword>
<evidence type="ECO:0000256" key="1">
    <source>
        <dbReference type="ARBA" id="ARBA00022801"/>
    </source>
</evidence>
<dbReference type="PANTHER" id="PTHR43540:SF6">
    <property type="entry name" value="ISOCHORISMATASE-LIKE DOMAIN-CONTAINING PROTEIN"/>
    <property type="match status" value="1"/>
</dbReference>
<feature type="region of interest" description="Disordered" evidence="2">
    <location>
        <begin position="1"/>
        <end position="34"/>
    </location>
</feature>
<dbReference type="Gene3D" id="3.40.50.850">
    <property type="entry name" value="Isochorismatase-like"/>
    <property type="match status" value="1"/>
</dbReference>
<dbReference type="EMBL" id="RWKW01000035">
    <property type="protein sequence ID" value="RST86439.1"/>
    <property type="molecule type" value="Genomic_DNA"/>
</dbReference>
<protein>
    <submittedName>
        <fullName evidence="4">Cysteine hydrolase</fullName>
    </submittedName>
</protein>
<dbReference type="CDD" id="cd00431">
    <property type="entry name" value="cysteine_hydrolases"/>
    <property type="match status" value="1"/>
</dbReference>
<evidence type="ECO:0000313" key="5">
    <source>
        <dbReference type="Proteomes" id="UP000278398"/>
    </source>
</evidence>
<dbReference type="Pfam" id="PF00857">
    <property type="entry name" value="Isochorismatase"/>
    <property type="match status" value="1"/>
</dbReference>
<dbReference type="AlphaFoldDB" id="A0A429YYA4"/>
<feature type="domain" description="Isochorismatase-like" evidence="3">
    <location>
        <begin position="152"/>
        <end position="340"/>
    </location>
</feature>
<dbReference type="SUPFAM" id="SSF52499">
    <property type="entry name" value="Isochorismatase-like hydrolases"/>
    <property type="match status" value="1"/>
</dbReference>
<evidence type="ECO:0000259" key="3">
    <source>
        <dbReference type="Pfam" id="PF00857"/>
    </source>
</evidence>
<keyword evidence="1 4" id="KW-0378">Hydrolase</keyword>
<name>A0A429YYA4_9HYPH</name>
<dbReference type="OrthoDB" id="8477867at2"/>
<dbReference type="InterPro" id="IPR000868">
    <property type="entry name" value="Isochorismatase-like_dom"/>
</dbReference>
<dbReference type="InterPro" id="IPR036380">
    <property type="entry name" value="Isochorismatase-like_sf"/>
</dbReference>
<dbReference type="PANTHER" id="PTHR43540">
    <property type="entry name" value="PEROXYUREIDOACRYLATE/UREIDOACRYLATE AMIDOHYDROLASE-RELATED"/>
    <property type="match status" value="1"/>
</dbReference>
<evidence type="ECO:0000256" key="2">
    <source>
        <dbReference type="SAM" id="MobiDB-lite"/>
    </source>
</evidence>
<evidence type="ECO:0000313" key="4">
    <source>
        <dbReference type="EMBL" id="RST86439.1"/>
    </source>
</evidence>
<dbReference type="InterPro" id="IPR050272">
    <property type="entry name" value="Isochorismatase-like_hydrls"/>
</dbReference>
<accession>A0A429YYA4</accession>
<reference evidence="4 5" key="1">
    <citation type="submission" date="2018-12" db="EMBL/GenBank/DDBJ databases">
        <title>Mesorhizobium carbonis sp. nov., isolated from coal mine water.</title>
        <authorList>
            <person name="Xin W."/>
            <person name="Xu Z."/>
            <person name="Xiang F."/>
            <person name="Zhang J."/>
            <person name="Xi L."/>
            <person name="Liu J."/>
        </authorList>
    </citation>
    <scope>NUCLEOTIDE SEQUENCE [LARGE SCALE GENOMIC DNA]</scope>
    <source>
        <strain evidence="4 5">B2.3</strain>
    </source>
</reference>
<dbReference type="GO" id="GO:0016787">
    <property type="term" value="F:hydrolase activity"/>
    <property type="evidence" value="ECO:0007669"/>
    <property type="project" value="UniProtKB-KW"/>
</dbReference>